<dbReference type="GO" id="GO:0005886">
    <property type="term" value="C:plasma membrane"/>
    <property type="evidence" value="ECO:0007669"/>
    <property type="project" value="UniProtKB-SubCell"/>
</dbReference>
<evidence type="ECO:0000313" key="9">
    <source>
        <dbReference type="Proteomes" id="UP000051955"/>
    </source>
</evidence>
<feature type="transmembrane region" description="Helical" evidence="6">
    <location>
        <begin position="245"/>
        <end position="265"/>
    </location>
</feature>
<comment type="subcellular location">
    <subcellularLocation>
        <location evidence="1">Cell membrane</location>
        <topology evidence="1">Multi-pass membrane protein</topology>
    </subcellularLocation>
</comment>
<keyword evidence="3 6" id="KW-0812">Transmembrane</keyword>
<name>A0A0R1LJK4_9LACO</name>
<dbReference type="PANTHER" id="PTHR23523">
    <property type="match status" value="1"/>
</dbReference>
<evidence type="ECO:0000256" key="4">
    <source>
        <dbReference type="ARBA" id="ARBA00022989"/>
    </source>
</evidence>
<dbReference type="GO" id="GO:0022857">
    <property type="term" value="F:transmembrane transporter activity"/>
    <property type="evidence" value="ECO:0007669"/>
    <property type="project" value="InterPro"/>
</dbReference>
<feature type="transmembrane region" description="Helical" evidence="6">
    <location>
        <begin position="303"/>
        <end position="323"/>
    </location>
</feature>
<feature type="transmembrane region" description="Helical" evidence="6">
    <location>
        <begin position="101"/>
        <end position="118"/>
    </location>
</feature>
<evidence type="ECO:0000256" key="3">
    <source>
        <dbReference type="ARBA" id="ARBA00022692"/>
    </source>
</evidence>
<keyword evidence="9" id="KW-1185">Reference proteome</keyword>
<feature type="transmembrane region" description="Helical" evidence="6">
    <location>
        <begin position="212"/>
        <end position="233"/>
    </location>
</feature>
<feature type="transmembrane region" description="Helical" evidence="6">
    <location>
        <begin position="12"/>
        <end position="33"/>
    </location>
</feature>
<dbReference type="PROSITE" id="PS50850">
    <property type="entry name" value="MFS"/>
    <property type="match status" value="1"/>
</dbReference>
<dbReference type="Proteomes" id="UP000051955">
    <property type="component" value="Unassembled WGS sequence"/>
</dbReference>
<evidence type="ECO:0000259" key="7">
    <source>
        <dbReference type="PROSITE" id="PS50850"/>
    </source>
</evidence>
<dbReference type="STRING" id="1423715.FD25_GL000151"/>
<keyword evidence="4 6" id="KW-1133">Transmembrane helix</keyword>
<comment type="caution">
    <text evidence="8">The sequence shown here is derived from an EMBL/GenBank/DDBJ whole genome shotgun (WGS) entry which is preliminary data.</text>
</comment>
<gene>
    <name evidence="8" type="ORF">FD25_GL000151</name>
</gene>
<evidence type="ECO:0000256" key="6">
    <source>
        <dbReference type="SAM" id="Phobius"/>
    </source>
</evidence>
<dbReference type="InterPro" id="IPR052524">
    <property type="entry name" value="MFS_Cyanate_Porter"/>
</dbReference>
<keyword evidence="2" id="KW-0813">Transport</keyword>
<dbReference type="InterPro" id="IPR020846">
    <property type="entry name" value="MFS_dom"/>
</dbReference>
<evidence type="ECO:0000256" key="1">
    <source>
        <dbReference type="ARBA" id="ARBA00004651"/>
    </source>
</evidence>
<organism evidence="8 9">
    <name type="scientific">Levilactobacillus acidifarinae DSM 19394 = JCM 15949</name>
    <dbReference type="NCBI Taxonomy" id="1423715"/>
    <lineage>
        <taxon>Bacteria</taxon>
        <taxon>Bacillati</taxon>
        <taxon>Bacillota</taxon>
        <taxon>Bacilli</taxon>
        <taxon>Lactobacillales</taxon>
        <taxon>Lactobacillaceae</taxon>
        <taxon>Levilactobacillus</taxon>
    </lineage>
</organism>
<dbReference type="EMBL" id="AZDV01000006">
    <property type="protein sequence ID" value="KRK95736.1"/>
    <property type="molecule type" value="Genomic_DNA"/>
</dbReference>
<feature type="transmembrane region" description="Helical" evidence="6">
    <location>
        <begin position="45"/>
        <end position="65"/>
    </location>
</feature>
<proteinExistence type="predicted"/>
<feature type="transmembrane region" description="Helical" evidence="6">
    <location>
        <begin position="130"/>
        <end position="153"/>
    </location>
</feature>
<dbReference type="InterPro" id="IPR011701">
    <property type="entry name" value="MFS"/>
</dbReference>
<dbReference type="RefSeq" id="WP_057802125.1">
    <property type="nucleotide sequence ID" value="NZ_AZDV01000006.1"/>
</dbReference>
<feature type="transmembrane region" description="Helical" evidence="6">
    <location>
        <begin position="344"/>
        <end position="363"/>
    </location>
</feature>
<protein>
    <submittedName>
        <fullName evidence="8">Cyanate permease</fullName>
    </submittedName>
</protein>
<feature type="domain" description="Major facilitator superfamily (MFS) profile" evidence="7">
    <location>
        <begin position="11"/>
        <end position="396"/>
    </location>
</feature>
<dbReference type="Gene3D" id="1.20.1250.20">
    <property type="entry name" value="MFS general substrate transporter like domains"/>
    <property type="match status" value="1"/>
</dbReference>
<feature type="transmembrane region" description="Helical" evidence="6">
    <location>
        <begin position="77"/>
        <end position="95"/>
    </location>
</feature>
<dbReference type="PATRIC" id="fig|1423715.3.peg.154"/>
<evidence type="ECO:0000256" key="2">
    <source>
        <dbReference type="ARBA" id="ARBA00022448"/>
    </source>
</evidence>
<dbReference type="Pfam" id="PF07690">
    <property type="entry name" value="MFS_1"/>
    <property type="match status" value="1"/>
</dbReference>
<dbReference type="OrthoDB" id="9797740at2"/>
<dbReference type="SUPFAM" id="SSF103473">
    <property type="entry name" value="MFS general substrate transporter"/>
    <property type="match status" value="1"/>
</dbReference>
<accession>A0A0R1LJK4</accession>
<feature type="transmembrane region" description="Helical" evidence="6">
    <location>
        <begin position="277"/>
        <end position="297"/>
    </location>
</feature>
<dbReference type="InterPro" id="IPR036259">
    <property type="entry name" value="MFS_trans_sf"/>
</dbReference>
<feature type="transmembrane region" description="Helical" evidence="6">
    <location>
        <begin position="159"/>
        <end position="181"/>
    </location>
</feature>
<sequence>MAKKIEHTTEILLVVLAIGILMRSPITTLPLVLTQLAQHLTVSTGSLGILTTLPLVMFLLFSNFAALPLAKWGIKPAMTVALILLLVGSALRMVITLPTMLLGTILIGISIAHLNVFMPAFIKAYFPLKIALYTTLYSFSMNLGSAGFNLVTAPVVTHWGWQAILLILTVVPLLVMIFWGLMSHHLPEKMKALPANQAVRTPHRSIWTNPHAWLFLVTFGCQSLLNYTMAAWFPVLMGYHHLSAGHIGFIMAVYSLVGIPVYILTPHLLMELGKTGLKVLVAIPGACGIIAGLMLFFQNTASFGFWLTENILVGIAISFFFIYTTTMFGLKTDDPLTTARLSGMAQAGGYFMAALGPSLYGWAFRVNPTGLPQNFVYVGLIVVAIIGALRIQRLTKVH</sequence>
<dbReference type="AlphaFoldDB" id="A0A0R1LJK4"/>
<dbReference type="PANTHER" id="PTHR23523:SF2">
    <property type="entry name" value="2-NITROIMIDAZOLE TRANSPORTER"/>
    <property type="match status" value="1"/>
</dbReference>
<reference evidence="8 9" key="1">
    <citation type="journal article" date="2015" name="Genome Announc.">
        <title>Expanding the biotechnology potential of lactobacilli through comparative genomics of 213 strains and associated genera.</title>
        <authorList>
            <person name="Sun Z."/>
            <person name="Harris H.M."/>
            <person name="McCann A."/>
            <person name="Guo C."/>
            <person name="Argimon S."/>
            <person name="Zhang W."/>
            <person name="Yang X."/>
            <person name="Jeffery I.B."/>
            <person name="Cooney J.C."/>
            <person name="Kagawa T.F."/>
            <person name="Liu W."/>
            <person name="Song Y."/>
            <person name="Salvetti E."/>
            <person name="Wrobel A."/>
            <person name="Rasinkangas P."/>
            <person name="Parkhill J."/>
            <person name="Rea M.C."/>
            <person name="O'Sullivan O."/>
            <person name="Ritari J."/>
            <person name="Douillard F.P."/>
            <person name="Paul Ross R."/>
            <person name="Yang R."/>
            <person name="Briner A.E."/>
            <person name="Felis G.E."/>
            <person name="de Vos W.M."/>
            <person name="Barrangou R."/>
            <person name="Klaenhammer T.R."/>
            <person name="Caufield P.W."/>
            <person name="Cui Y."/>
            <person name="Zhang H."/>
            <person name="O'Toole P.W."/>
        </authorList>
    </citation>
    <scope>NUCLEOTIDE SEQUENCE [LARGE SCALE GENOMIC DNA]</scope>
    <source>
        <strain evidence="8 9">DSM 19394</strain>
    </source>
</reference>
<keyword evidence="5 6" id="KW-0472">Membrane</keyword>
<evidence type="ECO:0000313" key="8">
    <source>
        <dbReference type="EMBL" id="KRK95736.1"/>
    </source>
</evidence>
<evidence type="ECO:0000256" key="5">
    <source>
        <dbReference type="ARBA" id="ARBA00023136"/>
    </source>
</evidence>
<feature type="transmembrane region" description="Helical" evidence="6">
    <location>
        <begin position="375"/>
        <end position="391"/>
    </location>
</feature>